<dbReference type="Pfam" id="PF15998">
    <property type="entry name" value="DUF4773"/>
    <property type="match status" value="1"/>
</dbReference>
<dbReference type="InterPro" id="IPR031941">
    <property type="entry name" value="DUF4773"/>
</dbReference>
<accession>A0ABD2X4F5</accession>
<dbReference type="Proteomes" id="UP001627154">
    <property type="component" value="Unassembled WGS sequence"/>
</dbReference>
<protein>
    <recommendedName>
        <fullName evidence="1">DUF4773 domain-containing protein</fullName>
    </recommendedName>
</protein>
<evidence type="ECO:0000313" key="3">
    <source>
        <dbReference type="Proteomes" id="UP001627154"/>
    </source>
</evidence>
<evidence type="ECO:0000259" key="1">
    <source>
        <dbReference type="Pfam" id="PF15998"/>
    </source>
</evidence>
<organism evidence="2 3">
    <name type="scientific">Trichogramma kaykai</name>
    <dbReference type="NCBI Taxonomy" id="54128"/>
    <lineage>
        <taxon>Eukaryota</taxon>
        <taxon>Metazoa</taxon>
        <taxon>Ecdysozoa</taxon>
        <taxon>Arthropoda</taxon>
        <taxon>Hexapoda</taxon>
        <taxon>Insecta</taxon>
        <taxon>Pterygota</taxon>
        <taxon>Neoptera</taxon>
        <taxon>Endopterygota</taxon>
        <taxon>Hymenoptera</taxon>
        <taxon>Apocrita</taxon>
        <taxon>Proctotrupomorpha</taxon>
        <taxon>Chalcidoidea</taxon>
        <taxon>Trichogrammatidae</taxon>
        <taxon>Trichogramma</taxon>
    </lineage>
</organism>
<evidence type="ECO:0000313" key="2">
    <source>
        <dbReference type="EMBL" id="KAL3399990.1"/>
    </source>
</evidence>
<comment type="caution">
    <text evidence="2">The sequence shown here is derived from an EMBL/GenBank/DDBJ whole genome shotgun (WGS) entry which is preliminary data.</text>
</comment>
<dbReference type="EMBL" id="JBJJXI010000054">
    <property type="protein sequence ID" value="KAL3399990.1"/>
    <property type="molecule type" value="Genomic_DNA"/>
</dbReference>
<dbReference type="PANTHER" id="PTHR36299">
    <property type="entry name" value="AGAP008005-PA"/>
    <property type="match status" value="1"/>
</dbReference>
<keyword evidence="3" id="KW-1185">Reference proteome</keyword>
<dbReference type="AlphaFoldDB" id="A0ABD2X4F5"/>
<gene>
    <name evidence="2" type="ORF">TKK_006612</name>
</gene>
<dbReference type="PANTHER" id="PTHR36299:SF2">
    <property type="entry name" value="DUF4773 DOMAIN-CONTAINING PROTEIN"/>
    <property type="match status" value="1"/>
</dbReference>
<name>A0ABD2X4F5_9HYME</name>
<feature type="domain" description="DUF4773" evidence="1">
    <location>
        <begin position="37"/>
        <end position="138"/>
    </location>
</feature>
<reference evidence="2 3" key="1">
    <citation type="journal article" date="2024" name="bioRxiv">
        <title>A reference genome for Trichogramma kaykai: A tiny desert-dwelling parasitoid wasp with competing sex-ratio distorters.</title>
        <authorList>
            <person name="Culotta J."/>
            <person name="Lindsey A.R."/>
        </authorList>
    </citation>
    <scope>NUCLEOTIDE SEQUENCE [LARGE SCALE GENOMIC DNA]</scope>
    <source>
        <strain evidence="2 3">KSX58</strain>
    </source>
</reference>
<proteinExistence type="predicted"/>
<sequence>MSNACCCICSIFVAVLIIFGTFYAYSLIDSAIAGHKNCECIKYDCGCCAHVHVSDILDGNLCSNFTYLPDPDYGISTTITYNNLTILNKTVSARNPPPICVIHVEKIEMEFCLRFEDLEIKDKCFTGHTEVEIEFFHVVPLKHIDLGHFAINCPKPLAWYVKLWNLVNVPIQK</sequence>